<evidence type="ECO:0000313" key="3">
    <source>
        <dbReference type="EMBL" id="MCL9813953.1"/>
    </source>
</evidence>
<dbReference type="InterPro" id="IPR001623">
    <property type="entry name" value="DnaJ_domain"/>
</dbReference>
<dbReference type="PROSITE" id="PS50076">
    <property type="entry name" value="DNAJ_2"/>
    <property type="match status" value="1"/>
</dbReference>
<evidence type="ECO:0000313" key="4">
    <source>
        <dbReference type="Proteomes" id="UP001202674"/>
    </source>
</evidence>
<evidence type="ECO:0000259" key="2">
    <source>
        <dbReference type="PROSITE" id="PS50076"/>
    </source>
</evidence>
<sequence length="262" mass="29092">MERPYTVLDLEPDVDQKTVRSAYRSLLKEHHPDQGGSMDAFLRVKRAYEAIQSRQDRATAAQSVSSKTATTDGGATTRTQNVNWRLANDGTEHDRSRAESTPCCAGVGLEIDGEHLTLTLVSLVRKTELTGITWNTGDVDPRRPLAWFTVENTSDRQLRWRGNRRVTFVGTDNEQYGPSGSHRASDTVLPADWKGSTVDLDPGEAVRAVVVADDLPDDVEIDRITYEQPLGTHMSSAGRTESEQFVFDIDSTARSQLAERPF</sequence>
<keyword evidence="4" id="KW-1185">Reference proteome</keyword>
<dbReference type="AlphaFoldDB" id="A0AAE3FRE0"/>
<organism evidence="3 4">
    <name type="scientific">Natranaeroarchaeum aerophilus</name>
    <dbReference type="NCBI Taxonomy" id="2917711"/>
    <lineage>
        <taxon>Archaea</taxon>
        <taxon>Methanobacteriati</taxon>
        <taxon>Methanobacteriota</taxon>
        <taxon>Stenosarchaea group</taxon>
        <taxon>Halobacteria</taxon>
        <taxon>Halobacteriales</taxon>
        <taxon>Natronoarchaeaceae</taxon>
        <taxon>Natranaeroarchaeum</taxon>
    </lineage>
</organism>
<feature type="domain" description="J" evidence="2">
    <location>
        <begin position="3"/>
        <end position="64"/>
    </location>
</feature>
<feature type="region of interest" description="Disordered" evidence="1">
    <location>
        <begin position="57"/>
        <end position="83"/>
    </location>
</feature>
<dbReference type="CDD" id="cd06257">
    <property type="entry name" value="DnaJ"/>
    <property type="match status" value="1"/>
</dbReference>
<dbReference type="Pfam" id="PF00226">
    <property type="entry name" value="DnaJ"/>
    <property type="match status" value="1"/>
</dbReference>
<evidence type="ECO:0000256" key="1">
    <source>
        <dbReference type="SAM" id="MobiDB-lite"/>
    </source>
</evidence>
<dbReference type="SUPFAM" id="SSF46565">
    <property type="entry name" value="Chaperone J-domain"/>
    <property type="match status" value="1"/>
</dbReference>
<comment type="caution">
    <text evidence="3">The sequence shown here is derived from an EMBL/GenBank/DDBJ whole genome shotgun (WGS) entry which is preliminary data.</text>
</comment>
<dbReference type="RefSeq" id="WP_250596694.1">
    <property type="nucleotide sequence ID" value="NZ_JAKRVY010000004.1"/>
</dbReference>
<dbReference type="InterPro" id="IPR036869">
    <property type="entry name" value="J_dom_sf"/>
</dbReference>
<dbReference type="SMART" id="SM00271">
    <property type="entry name" value="DnaJ"/>
    <property type="match status" value="1"/>
</dbReference>
<dbReference type="Proteomes" id="UP001202674">
    <property type="component" value="Unassembled WGS sequence"/>
</dbReference>
<protein>
    <submittedName>
        <fullName evidence="3">J domain-containing protein</fullName>
    </submittedName>
</protein>
<name>A0AAE3FRE0_9EURY</name>
<dbReference type="EMBL" id="JAKRVY010000004">
    <property type="protein sequence ID" value="MCL9813953.1"/>
    <property type="molecule type" value="Genomic_DNA"/>
</dbReference>
<dbReference type="Gene3D" id="1.10.287.110">
    <property type="entry name" value="DnaJ domain"/>
    <property type="match status" value="1"/>
</dbReference>
<proteinExistence type="predicted"/>
<gene>
    <name evidence="3" type="ORF">AArcSt11_09840</name>
</gene>
<reference evidence="3 4" key="1">
    <citation type="journal article" date="2022" name="Syst. Appl. Microbiol.">
        <title>Natronocalculus amylovorans gen. nov., sp. nov., and Natranaeroarchaeum aerophilus sp. nov., dominant culturable amylolytic natronoarchaea from hypersaline soda lakes in southwestern Siberia.</title>
        <authorList>
            <person name="Sorokin D.Y."/>
            <person name="Elcheninov A.G."/>
            <person name="Khizhniak T.V."/>
            <person name="Koenen M."/>
            <person name="Bale N.J."/>
            <person name="Damste J.S.S."/>
            <person name="Kublanov I.V."/>
        </authorList>
    </citation>
    <scope>NUCLEOTIDE SEQUENCE [LARGE SCALE GENOMIC DNA]</scope>
    <source>
        <strain evidence="3 4">AArc-St1-1</strain>
    </source>
</reference>
<accession>A0AAE3FRE0</accession>
<feature type="compositionally biased region" description="Low complexity" evidence="1">
    <location>
        <begin position="68"/>
        <end position="79"/>
    </location>
</feature>